<evidence type="ECO:0000256" key="3">
    <source>
        <dbReference type="ARBA" id="ARBA00035112"/>
    </source>
</evidence>
<dbReference type="PANTHER" id="PTHR33365:SF11">
    <property type="entry name" value="TAT PATHWAY SIGNAL SEQUENCE"/>
    <property type="match status" value="1"/>
</dbReference>
<comment type="caution">
    <text evidence="6">The sequence shown here is derived from an EMBL/GenBank/DDBJ whole genome shotgun (WGS) entry which is preliminary data.</text>
</comment>
<keyword evidence="5" id="KW-0812">Transmembrane</keyword>
<comment type="similarity">
    <text evidence="3">Belongs to the ustYa family.</text>
</comment>
<feature type="transmembrane region" description="Helical" evidence="5">
    <location>
        <begin position="474"/>
        <end position="496"/>
    </location>
</feature>
<feature type="transmembrane region" description="Helical" evidence="5">
    <location>
        <begin position="372"/>
        <end position="394"/>
    </location>
</feature>
<keyword evidence="5" id="KW-0472">Membrane</keyword>
<evidence type="ECO:0000313" key="6">
    <source>
        <dbReference type="EMBL" id="TFY61702.1"/>
    </source>
</evidence>
<evidence type="ECO:0000313" key="7">
    <source>
        <dbReference type="Proteomes" id="UP000298327"/>
    </source>
</evidence>
<feature type="transmembrane region" description="Helical" evidence="5">
    <location>
        <begin position="259"/>
        <end position="281"/>
    </location>
</feature>
<dbReference type="GO" id="GO:0043386">
    <property type="term" value="P:mycotoxin biosynthetic process"/>
    <property type="evidence" value="ECO:0007669"/>
    <property type="project" value="InterPro"/>
</dbReference>
<evidence type="ECO:0000256" key="4">
    <source>
        <dbReference type="SAM" id="MobiDB-lite"/>
    </source>
</evidence>
<proteinExistence type="inferred from homology"/>
<dbReference type="EMBL" id="SEOQ01000496">
    <property type="protein sequence ID" value="TFY61702.1"/>
    <property type="molecule type" value="Genomic_DNA"/>
</dbReference>
<feature type="region of interest" description="Disordered" evidence="4">
    <location>
        <begin position="584"/>
        <end position="620"/>
    </location>
</feature>
<dbReference type="AlphaFoldDB" id="A0A4Y9YHU0"/>
<dbReference type="Proteomes" id="UP000298327">
    <property type="component" value="Unassembled WGS sequence"/>
</dbReference>
<dbReference type="OrthoDB" id="3687641at2759"/>
<dbReference type="InterPro" id="IPR021765">
    <property type="entry name" value="UstYa-like"/>
</dbReference>
<comment type="pathway">
    <text evidence="1">Mycotoxin biosynthesis.</text>
</comment>
<feature type="transmembrane region" description="Helical" evidence="5">
    <location>
        <begin position="293"/>
        <end position="312"/>
    </location>
</feature>
<protein>
    <submittedName>
        <fullName evidence="6">Uncharacterized protein</fullName>
    </submittedName>
</protein>
<feature type="compositionally biased region" description="Basic and acidic residues" evidence="4">
    <location>
        <begin position="585"/>
        <end position="595"/>
    </location>
</feature>
<evidence type="ECO:0000256" key="2">
    <source>
        <dbReference type="ARBA" id="ARBA00023002"/>
    </source>
</evidence>
<feature type="transmembrane region" description="Helical" evidence="5">
    <location>
        <begin position="73"/>
        <end position="94"/>
    </location>
</feature>
<accession>A0A4Y9YHU0</accession>
<feature type="transmembrane region" description="Helical" evidence="5">
    <location>
        <begin position="502"/>
        <end position="520"/>
    </location>
</feature>
<evidence type="ECO:0000256" key="1">
    <source>
        <dbReference type="ARBA" id="ARBA00004685"/>
    </source>
</evidence>
<reference evidence="6 7" key="1">
    <citation type="submission" date="2019-02" db="EMBL/GenBank/DDBJ databases">
        <title>Genome sequencing of the rare red list fungi Dentipellis fragilis.</title>
        <authorList>
            <person name="Buettner E."/>
            <person name="Kellner H."/>
        </authorList>
    </citation>
    <scope>NUCLEOTIDE SEQUENCE [LARGE SCALE GENOMIC DNA]</scope>
    <source>
        <strain evidence="6 7">DSM 105465</strain>
    </source>
</reference>
<dbReference type="Pfam" id="PF11807">
    <property type="entry name" value="UstYa"/>
    <property type="match status" value="1"/>
</dbReference>
<sequence length="620" mass="68454">MGAENANWARETTKMDRNTAGFMRIEMHSAFLCQLNRLVSYHTRKTALLPPLPLVIRIFSSAHAMKTWKAETLVPMSILAILSIVSVALSYSLFLATRDTKFTSPQLLNNIKPSDHYTYEAFDHPTMLPIDFGRPVQTVMEESVHFGVDDAESAAEWQYSTSPYGAGYARLGPELRTFVVDMVHPMHCLRYVRAILAKDQTGDVEHPVAHCFNALRRMSLCQADLTLEPGDFVTRNFTADAVGQTHICRDWEVESITNIWAVSVLYGLYVALFGGSLYILLSRRPNTCHLGASIALALLMTAYMGVSLASLLKTPVITSNSYLPPGSTTRVSCIPQTSEMLHETLLDDLLAVVESALQMCISFVADGLLRRWIVLPPCVLLLTAAALNAANTYYQKELYVIRRDAPLSETAPPARWFKIADTTTNLTNSADILELVNNALLTVLIASRIWFLAREVEKGLGRAAGVRYRAAISVVVEAGLLLLTSQLLITCIDFTTAPYGSVIFDISQMLMGIAPMLIVVRVGMGKGFDNVVETSHQMNVSGGFRDTHLRSIRFAERHTTTTTATATSDVPHFSALEGIIQRTPPEFERDGHSTDDSSVLGRAEGEKMDREKAEVDLSVV</sequence>
<feature type="compositionally biased region" description="Basic and acidic residues" evidence="4">
    <location>
        <begin position="603"/>
        <end position="620"/>
    </location>
</feature>
<name>A0A4Y9YHU0_9AGAM</name>
<keyword evidence="5" id="KW-1133">Transmembrane helix</keyword>
<gene>
    <name evidence="6" type="ORF">EVG20_g6958</name>
</gene>
<dbReference type="PANTHER" id="PTHR33365">
    <property type="entry name" value="YALI0B05434P"/>
    <property type="match status" value="1"/>
</dbReference>
<evidence type="ECO:0000256" key="5">
    <source>
        <dbReference type="SAM" id="Phobius"/>
    </source>
</evidence>
<organism evidence="6 7">
    <name type="scientific">Dentipellis fragilis</name>
    <dbReference type="NCBI Taxonomy" id="205917"/>
    <lineage>
        <taxon>Eukaryota</taxon>
        <taxon>Fungi</taxon>
        <taxon>Dikarya</taxon>
        <taxon>Basidiomycota</taxon>
        <taxon>Agaricomycotina</taxon>
        <taxon>Agaricomycetes</taxon>
        <taxon>Russulales</taxon>
        <taxon>Hericiaceae</taxon>
        <taxon>Dentipellis</taxon>
    </lineage>
</organism>
<keyword evidence="2" id="KW-0560">Oxidoreductase</keyword>
<keyword evidence="7" id="KW-1185">Reference proteome</keyword>
<dbReference type="GO" id="GO:0016491">
    <property type="term" value="F:oxidoreductase activity"/>
    <property type="evidence" value="ECO:0007669"/>
    <property type="project" value="UniProtKB-KW"/>
</dbReference>